<dbReference type="EMBL" id="LR796578">
    <property type="protein sequence ID" value="CAB4153274.1"/>
    <property type="molecule type" value="Genomic_DNA"/>
</dbReference>
<protein>
    <submittedName>
        <fullName evidence="1">NTP-PPase_u5 domain containing protein</fullName>
    </submittedName>
</protein>
<dbReference type="Gene3D" id="1.10.287.1080">
    <property type="entry name" value="MazG-like"/>
    <property type="match status" value="1"/>
</dbReference>
<dbReference type="CDD" id="cd11542">
    <property type="entry name" value="NTP-PPase_u5"/>
    <property type="match status" value="1"/>
</dbReference>
<name>A0A6J5N2F9_9CAUD</name>
<sequence>MEVNILQKQIHKRAMEKGFYDAPHNIGMDLMLIVSELAEALEADRNQDRCDLKAFNEVLISEQYDYATCFKKYVHNTLEDEIADAFIRLLDFAECWGIDLQRHVELKMEYNKSRPRLHGKSY</sequence>
<reference evidence="1" key="1">
    <citation type="submission" date="2020-04" db="EMBL/GenBank/DDBJ databases">
        <authorList>
            <person name="Chiriac C."/>
            <person name="Salcher M."/>
            <person name="Ghai R."/>
            <person name="Kavagutti S V."/>
        </authorList>
    </citation>
    <scope>NUCLEOTIDE SEQUENCE</scope>
</reference>
<proteinExistence type="predicted"/>
<accession>A0A6J5N2F9</accession>
<organism evidence="1">
    <name type="scientific">uncultured Caudovirales phage</name>
    <dbReference type="NCBI Taxonomy" id="2100421"/>
    <lineage>
        <taxon>Viruses</taxon>
        <taxon>Duplodnaviria</taxon>
        <taxon>Heunggongvirae</taxon>
        <taxon>Uroviricota</taxon>
        <taxon>Caudoviricetes</taxon>
        <taxon>Peduoviridae</taxon>
        <taxon>Maltschvirus</taxon>
        <taxon>Maltschvirus maltsch</taxon>
    </lineage>
</organism>
<gene>
    <name evidence="1" type="ORF">UFOVP603_59</name>
</gene>
<evidence type="ECO:0000313" key="1">
    <source>
        <dbReference type="EMBL" id="CAB4153274.1"/>
    </source>
</evidence>
<dbReference type="SUPFAM" id="SSF101386">
    <property type="entry name" value="all-alpha NTP pyrophosphatases"/>
    <property type="match status" value="1"/>
</dbReference>